<dbReference type="GO" id="GO:0003735">
    <property type="term" value="F:structural constituent of ribosome"/>
    <property type="evidence" value="ECO:0007669"/>
    <property type="project" value="InterPro"/>
</dbReference>
<comment type="similarity">
    <text evidence="1">Belongs to the universal ribosomal protein uS19 family.</text>
</comment>
<evidence type="ECO:0000313" key="5">
    <source>
        <dbReference type="Proteomes" id="UP001341281"/>
    </source>
</evidence>
<evidence type="ECO:0000256" key="2">
    <source>
        <dbReference type="ARBA" id="ARBA00022980"/>
    </source>
</evidence>
<proteinExistence type="inferred from homology"/>
<gene>
    <name evidence="4" type="ORF">U9M48_014083</name>
</gene>
<dbReference type="PANTHER" id="PTHR33116:SF87">
    <property type="entry name" value="OS01G0158850 PROTEIN"/>
    <property type="match status" value="1"/>
</dbReference>
<dbReference type="GO" id="GO:1990904">
    <property type="term" value="C:ribonucleoprotein complex"/>
    <property type="evidence" value="ECO:0007669"/>
    <property type="project" value="UniProtKB-KW"/>
</dbReference>
<dbReference type="SUPFAM" id="SSF54570">
    <property type="entry name" value="Ribosomal protein S19"/>
    <property type="match status" value="1"/>
</dbReference>
<dbReference type="PANTHER" id="PTHR33116">
    <property type="entry name" value="REVERSE TRANSCRIPTASE ZINC-BINDING DOMAIN-CONTAINING PROTEIN-RELATED-RELATED"/>
    <property type="match status" value="1"/>
</dbReference>
<dbReference type="EMBL" id="CP144747">
    <property type="protein sequence ID" value="WVZ64588.1"/>
    <property type="molecule type" value="Genomic_DNA"/>
</dbReference>
<dbReference type="AlphaFoldDB" id="A0AAQ3WK67"/>
<evidence type="ECO:0000313" key="4">
    <source>
        <dbReference type="EMBL" id="WVZ64588.1"/>
    </source>
</evidence>
<dbReference type="GO" id="GO:0005840">
    <property type="term" value="C:ribosome"/>
    <property type="evidence" value="ECO:0007669"/>
    <property type="project" value="UniProtKB-KW"/>
</dbReference>
<organism evidence="4 5">
    <name type="scientific">Paspalum notatum var. saurae</name>
    <dbReference type="NCBI Taxonomy" id="547442"/>
    <lineage>
        <taxon>Eukaryota</taxon>
        <taxon>Viridiplantae</taxon>
        <taxon>Streptophyta</taxon>
        <taxon>Embryophyta</taxon>
        <taxon>Tracheophyta</taxon>
        <taxon>Spermatophyta</taxon>
        <taxon>Magnoliopsida</taxon>
        <taxon>Liliopsida</taxon>
        <taxon>Poales</taxon>
        <taxon>Poaceae</taxon>
        <taxon>PACMAD clade</taxon>
        <taxon>Panicoideae</taxon>
        <taxon>Andropogonodae</taxon>
        <taxon>Paspaleae</taxon>
        <taxon>Paspalinae</taxon>
        <taxon>Paspalum</taxon>
    </lineage>
</organism>
<dbReference type="Proteomes" id="UP001341281">
    <property type="component" value="Chromosome 03"/>
</dbReference>
<dbReference type="Gene3D" id="3.30.860.10">
    <property type="entry name" value="30s Ribosomal Protein S19, Chain A"/>
    <property type="match status" value="1"/>
</dbReference>
<protein>
    <recommendedName>
        <fullName evidence="6">Reverse transcriptase domain-containing protein</fullName>
    </recommendedName>
</protein>
<name>A0AAQ3WK67_PASNO</name>
<sequence length="231" mass="26601">MELCSYLIEKAYDKVDWDFLQHNLCVKGFFKFRSVIGSRKWLARVTSLLPTQRKEIRQSDPLSPFLFDLIPDMIVTLISRDKYVDDSILFLQHDEAVNLKLVFNVFEQLSGVKINLHKSDVFLSGEAKTHKKEYYSNALSKIRNKDWVEIEEIFQKKLGSWKAELLSVGGRLVLINSGISSLPMFMLVNTKEEKEIIVTWSQASSILPAMVDHTIAIHNGKEHRVCGKKEV</sequence>
<keyword evidence="5" id="KW-1185">Reference proteome</keyword>
<reference evidence="4 5" key="1">
    <citation type="submission" date="2024-02" db="EMBL/GenBank/DDBJ databases">
        <title>High-quality chromosome-scale genome assembly of Pensacola bahiagrass (Paspalum notatum Flugge var. saurae).</title>
        <authorList>
            <person name="Vega J.M."/>
            <person name="Podio M."/>
            <person name="Orjuela J."/>
            <person name="Siena L.A."/>
            <person name="Pessino S.C."/>
            <person name="Combes M.C."/>
            <person name="Mariac C."/>
            <person name="Albertini E."/>
            <person name="Pupilli F."/>
            <person name="Ortiz J.P.A."/>
            <person name="Leblanc O."/>
        </authorList>
    </citation>
    <scope>NUCLEOTIDE SEQUENCE [LARGE SCALE GENOMIC DNA]</scope>
    <source>
        <strain evidence="4">R1</strain>
        <tissue evidence="4">Leaf</tissue>
    </source>
</reference>
<evidence type="ECO:0000256" key="1">
    <source>
        <dbReference type="ARBA" id="ARBA00007345"/>
    </source>
</evidence>
<accession>A0AAQ3WK67</accession>
<dbReference type="GO" id="GO:0006412">
    <property type="term" value="P:translation"/>
    <property type="evidence" value="ECO:0007669"/>
    <property type="project" value="InterPro"/>
</dbReference>
<keyword evidence="2" id="KW-0689">Ribosomal protein</keyword>
<evidence type="ECO:0000256" key="3">
    <source>
        <dbReference type="ARBA" id="ARBA00023274"/>
    </source>
</evidence>
<dbReference type="InterPro" id="IPR002222">
    <property type="entry name" value="Ribosomal_uS19"/>
</dbReference>
<evidence type="ECO:0008006" key="6">
    <source>
        <dbReference type="Google" id="ProtNLM"/>
    </source>
</evidence>
<keyword evidence="3" id="KW-0687">Ribonucleoprotein</keyword>
<dbReference type="Pfam" id="PF00203">
    <property type="entry name" value="Ribosomal_S19"/>
    <property type="match status" value="1"/>
</dbReference>
<dbReference type="InterPro" id="IPR023575">
    <property type="entry name" value="Ribosomal_uS19_SF"/>
</dbReference>